<keyword evidence="3" id="KW-1185">Reference proteome</keyword>
<reference evidence="2" key="1">
    <citation type="submission" date="2021-03" db="EMBL/GenBank/DDBJ databases">
        <title>Comparative genomics and phylogenomic investigation of the class Geoglossomycetes provide insights into ecological specialization and systematics.</title>
        <authorList>
            <person name="Melie T."/>
            <person name="Pirro S."/>
            <person name="Miller A.N."/>
            <person name="Quandt A."/>
        </authorList>
    </citation>
    <scope>NUCLEOTIDE SEQUENCE</scope>
    <source>
        <strain evidence="2">CAQ_001_2017</strain>
    </source>
</reference>
<dbReference type="EMBL" id="JAGHQM010000189">
    <property type="protein sequence ID" value="KAH0563532.1"/>
    <property type="molecule type" value="Genomic_DNA"/>
</dbReference>
<dbReference type="Pfam" id="PF13374">
    <property type="entry name" value="TPR_10"/>
    <property type="match status" value="1"/>
</dbReference>
<evidence type="ECO:0000313" key="3">
    <source>
        <dbReference type="Proteomes" id="UP000750711"/>
    </source>
</evidence>
<dbReference type="Gene3D" id="3.40.50.1820">
    <property type="entry name" value="alpha/beta hydrolase"/>
    <property type="match status" value="1"/>
</dbReference>
<dbReference type="SUPFAM" id="SSF48452">
    <property type="entry name" value="TPR-like"/>
    <property type="match status" value="3"/>
</dbReference>
<sequence length="1227" mass="136452">MDFKVANDAWLVSPRASISSFRSSLLREQDNSLGLKILAEGIESTVDVIAVHGLNGHRERTWTASNGVLWLRDFLPAVAPHARVITYGYDARTRGSSHASNRYIYDYAIEFVGKLCALRRDTSTEHRSIIFLAHSLGGVLVKSALVHSAFSGPSHLEEHRSIKTSTYGVLFFGTPHSGSDSATWATLLLNIISAFAKTNTLVVKRLKTNSEWLRQQTAQFTAIGSSFDIKCCYEALQTTLPLGKGVMVVPPASAIMQDAPNVEALRLSKNHVDLVRFSSDHEDDFVSIASCLRIMLRKCEAKVAANWRTESIIALTIDAQTQISKHNVVSQANGALSFEVPFRPPIERAPNFVGRKAHSQQIHDYLCPASGSADFMLRGVGRVLVLSGLGGVGKTQLTFEYAIEHQDQYSAVLWVNGSSIKSAQRGFRRIAQSFVDVYYTTDCTSCLGVWTPHLGKLLGPNGQITPDEASLERITSSVMSFLERKDNDNWLLILDSVDNLQEFPIQDFLPKTPSRKVIVTTRLAAVRLGYTIRVGGMDEEEAVQLLLASGNRRTKTALDIEHAKSIAKKLGYLPLALDQAGAYVSDVELPFGEYIPLFEENRPKLLRYEPTSGWCTPRGETVLTTWEISFKGIESYDGHAAELMLLLAFMHHETCWEGLFHLAYPKGLVTSEQEESDFHWLPELCADKYRFKNAFGKILSVSLVQRGTLPGSLYLHPLVHAWGRDRLPPSKRYRKLLHALTVIGSALRTISGSPTTKDALLLKQKILVHADACLEIAKSEISDSRSLSAEKVTIPALYQIAVLYKELGRLPQAEAILRLVLEFIRETAASPPIYEVQVQLAEVLYWSGICGEAENHYRDSIATQKSLFGDRHPGVFAAQVGLGKVLWETGRLGEADELLDSVLQNIKGTGGLGAIGQQAASNLGMVHWHQGRLKDAERCHKLVLEDLEASPNQEHMADLEPRYRLAIVYMEGGQWDNAEKEFTKVYLDRLEYLGIENPETLRSANALGNLYLLQGRYDESRPLLEAAWDGQLKLQLGAGNPSVLRTANNIGMLNRCQGKYPEAFEWLERGYSESKKAFGDTHYSFISCSTELAVLHVETGQPQQALALLDGMKCIPREERDPRRPVAIRALKVRGDALLELGRLEEANRQYSSLLPLMHSLFGEDHPYTLNLQLSMARLSHRAGRYGEARSALCDVVSRLKRSVGEGHPMTLEAVELLGDIRDVFDR</sequence>
<dbReference type="InterPro" id="IPR011990">
    <property type="entry name" value="TPR-like_helical_dom_sf"/>
</dbReference>
<feature type="domain" description="NB-ARC" evidence="1">
    <location>
        <begin position="381"/>
        <end position="553"/>
    </location>
</feature>
<accession>A0A9P8LFT3</accession>
<dbReference type="SUPFAM" id="SSF53474">
    <property type="entry name" value="alpha/beta-Hydrolases"/>
    <property type="match status" value="1"/>
</dbReference>
<dbReference type="InterPro" id="IPR053137">
    <property type="entry name" value="NLR-like"/>
</dbReference>
<dbReference type="Gene3D" id="1.25.40.10">
    <property type="entry name" value="Tetratricopeptide repeat domain"/>
    <property type="match status" value="3"/>
</dbReference>
<dbReference type="AlphaFoldDB" id="A0A9P8LFT3"/>
<dbReference type="PANTHER" id="PTHR46082">
    <property type="entry name" value="ATP/GTP-BINDING PROTEIN-RELATED"/>
    <property type="match status" value="1"/>
</dbReference>
<dbReference type="InterPro" id="IPR019734">
    <property type="entry name" value="TPR_rpt"/>
</dbReference>
<protein>
    <recommendedName>
        <fullName evidence="1">NB-ARC domain-containing protein</fullName>
    </recommendedName>
</protein>
<dbReference type="Pfam" id="PF00931">
    <property type="entry name" value="NB-ARC"/>
    <property type="match status" value="1"/>
</dbReference>
<dbReference type="SMART" id="SM00028">
    <property type="entry name" value="TPR"/>
    <property type="match status" value="5"/>
</dbReference>
<comment type="caution">
    <text evidence="2">The sequence shown here is derived from an EMBL/GenBank/DDBJ whole genome shotgun (WGS) entry which is preliminary data.</text>
</comment>
<dbReference type="SUPFAM" id="SSF52540">
    <property type="entry name" value="P-loop containing nucleoside triphosphate hydrolases"/>
    <property type="match status" value="1"/>
</dbReference>
<dbReference type="GO" id="GO:0043531">
    <property type="term" value="F:ADP binding"/>
    <property type="evidence" value="ECO:0007669"/>
    <property type="project" value="InterPro"/>
</dbReference>
<proteinExistence type="predicted"/>
<dbReference type="InterPro" id="IPR027417">
    <property type="entry name" value="P-loop_NTPase"/>
</dbReference>
<evidence type="ECO:0000259" key="1">
    <source>
        <dbReference type="Pfam" id="PF00931"/>
    </source>
</evidence>
<gene>
    <name evidence="2" type="ORF">GP486_001902</name>
</gene>
<dbReference type="Pfam" id="PF13181">
    <property type="entry name" value="TPR_8"/>
    <property type="match status" value="1"/>
</dbReference>
<dbReference type="PANTHER" id="PTHR46082:SF6">
    <property type="entry name" value="AAA+ ATPASE DOMAIN-CONTAINING PROTEIN-RELATED"/>
    <property type="match status" value="1"/>
</dbReference>
<dbReference type="Pfam" id="PF13424">
    <property type="entry name" value="TPR_12"/>
    <property type="match status" value="4"/>
</dbReference>
<dbReference type="InterPro" id="IPR002182">
    <property type="entry name" value="NB-ARC"/>
</dbReference>
<evidence type="ECO:0000313" key="2">
    <source>
        <dbReference type="EMBL" id="KAH0563532.1"/>
    </source>
</evidence>
<name>A0A9P8LFT3_9PEZI</name>
<dbReference type="InterPro" id="IPR029058">
    <property type="entry name" value="AB_hydrolase_fold"/>
</dbReference>
<organism evidence="2 3">
    <name type="scientific">Trichoglossum hirsutum</name>
    <dbReference type="NCBI Taxonomy" id="265104"/>
    <lineage>
        <taxon>Eukaryota</taxon>
        <taxon>Fungi</taxon>
        <taxon>Dikarya</taxon>
        <taxon>Ascomycota</taxon>
        <taxon>Pezizomycotina</taxon>
        <taxon>Geoglossomycetes</taxon>
        <taxon>Geoglossales</taxon>
        <taxon>Geoglossaceae</taxon>
        <taxon>Trichoglossum</taxon>
    </lineage>
</organism>
<dbReference type="Proteomes" id="UP000750711">
    <property type="component" value="Unassembled WGS sequence"/>
</dbReference>
<dbReference type="Gene3D" id="3.40.50.300">
    <property type="entry name" value="P-loop containing nucleotide triphosphate hydrolases"/>
    <property type="match status" value="1"/>
</dbReference>